<dbReference type="Gene3D" id="2.130.10.10">
    <property type="entry name" value="YVTN repeat-like/Quinoprotein amine dehydrogenase"/>
    <property type="match status" value="1"/>
</dbReference>
<name>A0ABR1I1U8_9HYPO</name>
<dbReference type="PANTHER" id="PTHR13211:SF0">
    <property type="entry name" value="TELOMERASE CAJAL BODY PROTEIN 1"/>
    <property type="match status" value="1"/>
</dbReference>
<evidence type="ECO:0000313" key="3">
    <source>
        <dbReference type="Proteomes" id="UP001498421"/>
    </source>
</evidence>
<dbReference type="PANTHER" id="PTHR13211">
    <property type="entry name" value="TELOMERASE CAJAL BODY PROTEIN 1"/>
    <property type="match status" value="1"/>
</dbReference>
<evidence type="ECO:0008006" key="4">
    <source>
        <dbReference type="Google" id="ProtNLM"/>
    </source>
</evidence>
<proteinExistence type="predicted"/>
<dbReference type="InterPro" id="IPR036322">
    <property type="entry name" value="WD40_repeat_dom_sf"/>
</dbReference>
<dbReference type="SUPFAM" id="SSF50978">
    <property type="entry name" value="WD40 repeat-like"/>
    <property type="match status" value="1"/>
</dbReference>
<dbReference type="InterPro" id="IPR015943">
    <property type="entry name" value="WD40/YVTN_repeat-like_dom_sf"/>
</dbReference>
<evidence type="ECO:0000256" key="1">
    <source>
        <dbReference type="SAM" id="MobiDB-lite"/>
    </source>
</evidence>
<comment type="caution">
    <text evidence="2">The sequence shown here is derived from an EMBL/GenBank/DDBJ whole genome shotgun (WGS) entry which is preliminary data.</text>
</comment>
<feature type="compositionally biased region" description="Polar residues" evidence="1">
    <location>
        <begin position="25"/>
        <end position="42"/>
    </location>
</feature>
<feature type="region of interest" description="Disordered" evidence="1">
    <location>
        <begin position="1"/>
        <end position="50"/>
    </location>
</feature>
<protein>
    <recommendedName>
        <fullName evidence="4">Guanine nucleotide-binding protein negative regulator 1</fullName>
    </recommendedName>
</protein>
<evidence type="ECO:0000313" key="2">
    <source>
        <dbReference type="EMBL" id="KAK7427479.1"/>
    </source>
</evidence>
<organism evidence="2 3">
    <name type="scientific">Neonectria magnoliae</name>
    <dbReference type="NCBI Taxonomy" id="2732573"/>
    <lineage>
        <taxon>Eukaryota</taxon>
        <taxon>Fungi</taxon>
        <taxon>Dikarya</taxon>
        <taxon>Ascomycota</taxon>
        <taxon>Pezizomycotina</taxon>
        <taxon>Sordariomycetes</taxon>
        <taxon>Hypocreomycetidae</taxon>
        <taxon>Hypocreales</taxon>
        <taxon>Nectriaceae</taxon>
        <taxon>Neonectria</taxon>
    </lineage>
</organism>
<keyword evidence="3" id="KW-1185">Reference proteome</keyword>
<sequence length="461" mass="49318">MDDPDRDHATNAHANTDADADADTEPSNSPPASDEQPNQQQLGAPAIHLIAENAIRRPSQDGAKPAKSSSPRDFYTSAQWTADGTSLVVSSSRNSISTFVLPSDLLDPSLRPRSIDQHSTIVLPEATQTIVPAPFFCLAEPASQTVLLGCRDHPIQLSNLFPHHDSLATPLATYKLIRHETEEYITPSSMLWERPGTHFICGSVNRLDYFDMSRHGSDGPLLTIPTIPSKRHIAKGSGVGMKGTVSALSASPMDANGGSIIAAGTWTRWLGLYDLHRTDKIVANWAVSNADEIDGAVEIGGQGIVQVCWSPCGRYLVVNERQSTGLLVYDIRGSGKLLSVLTGRDATTQQKLTCDVFKGEQYADSTFFEVWAGTRDGSVVVWEDVGSSVGPVDPSWDWNAHESPVGSTVVHSSGSVAATCSGGWGATSIRGIDDDSGTMRPVPVAQNVFDESGLKVWSIGG</sequence>
<accession>A0ABR1I1U8</accession>
<reference evidence="2 3" key="1">
    <citation type="journal article" date="2025" name="Microbiol. Resour. Announc.">
        <title>Draft genome sequences for Neonectria magnoliae and Neonectria punicea, canker pathogens of Liriodendron tulipifera and Acer saccharum in West Virginia.</title>
        <authorList>
            <person name="Petronek H.M."/>
            <person name="Kasson M.T."/>
            <person name="Metheny A.M."/>
            <person name="Stauder C.M."/>
            <person name="Lovett B."/>
            <person name="Lynch S.C."/>
            <person name="Garnas J.R."/>
            <person name="Kasson L.R."/>
            <person name="Stajich J.E."/>
        </authorList>
    </citation>
    <scope>NUCLEOTIDE SEQUENCE [LARGE SCALE GENOMIC DNA]</scope>
    <source>
        <strain evidence="2 3">NRRL 64651</strain>
    </source>
</reference>
<dbReference type="Proteomes" id="UP001498421">
    <property type="component" value="Unassembled WGS sequence"/>
</dbReference>
<dbReference type="InterPro" id="IPR051150">
    <property type="entry name" value="SWT21/TCAB1_mRNA_Telomere"/>
</dbReference>
<dbReference type="EMBL" id="JAZAVK010000053">
    <property type="protein sequence ID" value="KAK7427479.1"/>
    <property type="molecule type" value="Genomic_DNA"/>
</dbReference>
<gene>
    <name evidence="2" type="ORF">QQZ08_006085</name>
</gene>
<feature type="compositionally biased region" description="Basic and acidic residues" evidence="1">
    <location>
        <begin position="1"/>
        <end position="10"/>
    </location>
</feature>